<evidence type="ECO:0000256" key="1">
    <source>
        <dbReference type="ARBA" id="ARBA00023125"/>
    </source>
</evidence>
<evidence type="ECO:0000313" key="3">
    <source>
        <dbReference type="EMBL" id="CCG03327.1"/>
    </source>
</evidence>
<dbReference type="GO" id="GO:0006355">
    <property type="term" value="P:regulation of DNA-templated transcription"/>
    <property type="evidence" value="ECO:0007669"/>
    <property type="project" value="InterPro"/>
</dbReference>
<dbReference type="GO" id="GO:0000160">
    <property type="term" value="P:phosphorelay signal transduction system"/>
    <property type="evidence" value="ECO:0007669"/>
    <property type="project" value="InterPro"/>
</dbReference>
<dbReference type="InterPro" id="IPR001867">
    <property type="entry name" value="OmpR/PhoB-type_DNA-bd"/>
</dbReference>
<dbReference type="AlphaFoldDB" id="H6RWB2"/>
<name>H6RWB2_BLASD</name>
<gene>
    <name evidence="3" type="ordered locus">BLASA_2425</name>
</gene>
<dbReference type="InterPro" id="IPR016032">
    <property type="entry name" value="Sig_transdc_resp-reg_C-effctor"/>
</dbReference>
<dbReference type="KEGG" id="bsd:BLASA_2425"/>
<dbReference type="eggNOG" id="COG0745">
    <property type="taxonomic scope" value="Bacteria"/>
</dbReference>
<reference evidence="4" key="2">
    <citation type="submission" date="2012-02" db="EMBL/GenBank/DDBJ databases">
        <title>Complete genome sequence of Blastococcus saxobsidens strain DD2.</title>
        <authorList>
            <person name="Genoscope."/>
        </authorList>
    </citation>
    <scope>NUCLEOTIDE SEQUENCE [LARGE SCALE GENOMIC DNA]</scope>
    <source>
        <strain evidence="4">DD2</strain>
    </source>
</reference>
<dbReference type="GO" id="GO:0003677">
    <property type="term" value="F:DNA binding"/>
    <property type="evidence" value="ECO:0007669"/>
    <property type="project" value="UniProtKB-KW"/>
</dbReference>
<protein>
    <submittedName>
        <fullName evidence="3">Uroporphyrinogen-III synthase (End)</fullName>
    </submittedName>
</protein>
<keyword evidence="4" id="KW-1185">Reference proteome</keyword>
<dbReference type="SUPFAM" id="SSF46894">
    <property type="entry name" value="C-terminal effector domain of the bipartite response regulators"/>
    <property type="match status" value="1"/>
</dbReference>
<dbReference type="Gene3D" id="1.10.10.10">
    <property type="entry name" value="Winged helix-like DNA-binding domain superfamily/Winged helix DNA-binding domain"/>
    <property type="match status" value="1"/>
</dbReference>
<feature type="domain" description="OmpR/PhoB-type" evidence="2">
    <location>
        <begin position="10"/>
        <end position="77"/>
    </location>
</feature>
<sequence>MRGHAAVVDGHLVELAPGPLAVLRELARQPGRVIAGPDLGTARPGGDGHELDSTVSRLRAALGVPLVETVGERGYRLDAR</sequence>
<proteinExistence type="predicted"/>
<dbReference type="EMBL" id="FO117623">
    <property type="protein sequence ID" value="CCG03327.1"/>
    <property type="molecule type" value="Genomic_DNA"/>
</dbReference>
<dbReference type="SMART" id="SM00862">
    <property type="entry name" value="Trans_reg_C"/>
    <property type="match status" value="1"/>
</dbReference>
<evidence type="ECO:0000313" key="4">
    <source>
        <dbReference type="Proteomes" id="UP000007517"/>
    </source>
</evidence>
<dbReference type="HOGENOM" id="CLU_2582710_0_0_11"/>
<evidence type="ECO:0000259" key="2">
    <source>
        <dbReference type="SMART" id="SM00862"/>
    </source>
</evidence>
<accession>H6RWB2</accession>
<reference evidence="3 4" key="1">
    <citation type="journal article" date="2012" name="J. Bacteriol.">
        <title>Genome Sequence of Blastococcus saxobsidens DD2, a Stone-Inhabiting Bacterium.</title>
        <authorList>
            <person name="Chouaia B."/>
            <person name="Crotti E."/>
            <person name="Brusetti L."/>
            <person name="Daffonchio D."/>
            <person name="Essoussi I."/>
            <person name="Nouioui I."/>
            <person name="Sbissi I."/>
            <person name="Ghodhbane-Gtari F."/>
            <person name="Gtari M."/>
            <person name="Vacherie B."/>
            <person name="Barbe V."/>
            <person name="Medigue C."/>
            <person name="Gury J."/>
            <person name="Pujic P."/>
            <person name="Normand P."/>
        </authorList>
    </citation>
    <scope>NUCLEOTIDE SEQUENCE [LARGE SCALE GENOMIC DNA]</scope>
    <source>
        <strain evidence="3 4">DD2</strain>
    </source>
</reference>
<dbReference type="STRING" id="1146883.BLASA_2425"/>
<organism evidence="3 4">
    <name type="scientific">Blastococcus saxobsidens (strain DD2)</name>
    <dbReference type="NCBI Taxonomy" id="1146883"/>
    <lineage>
        <taxon>Bacteria</taxon>
        <taxon>Bacillati</taxon>
        <taxon>Actinomycetota</taxon>
        <taxon>Actinomycetes</taxon>
        <taxon>Geodermatophilales</taxon>
        <taxon>Geodermatophilaceae</taxon>
        <taxon>Blastococcus</taxon>
    </lineage>
</organism>
<dbReference type="Proteomes" id="UP000007517">
    <property type="component" value="Chromosome"/>
</dbReference>
<dbReference type="InterPro" id="IPR036388">
    <property type="entry name" value="WH-like_DNA-bd_sf"/>
</dbReference>
<keyword evidence="1" id="KW-0238">DNA-binding</keyword>